<evidence type="ECO:0000313" key="8">
    <source>
        <dbReference type="EMBL" id="NSK14723.1"/>
    </source>
</evidence>
<dbReference type="Proteomes" id="UP000528555">
    <property type="component" value="Unassembled WGS sequence"/>
</dbReference>
<name>A0A850HL07_9FIRM</name>
<dbReference type="InterPro" id="IPR013249">
    <property type="entry name" value="RNA_pol_sigma70_r4_t2"/>
</dbReference>
<protein>
    <submittedName>
        <fullName evidence="9">RNA polymerase sigma factor</fullName>
    </submittedName>
</protein>
<evidence type="ECO:0000256" key="1">
    <source>
        <dbReference type="ARBA" id="ARBA00010641"/>
    </source>
</evidence>
<sequence length="204" mass="23925">MTREKKLIRKIEYGDREALGELIEMYYPDILRYCRFHTFGRVCAEDAAQETFLKVVRYMDVRSFRGEFRPFLYKIAQNTCIDLARKRCCNDDGLEDLEWEIPYLETGFGKAEEDAWLHQLISRLEPEIQELVLLRFGQDLTLGEIAEVMGIPMRTVQSKLRTTLKRLKTDLTDTNVKKEAGTYETDGTKTLGIFSESENLERRF</sequence>
<dbReference type="Pfam" id="PF08281">
    <property type="entry name" value="Sigma70_r4_2"/>
    <property type="match status" value="1"/>
</dbReference>
<dbReference type="Proteomes" id="UP000701680">
    <property type="component" value="Unassembled WGS sequence"/>
</dbReference>
<evidence type="ECO:0000256" key="4">
    <source>
        <dbReference type="ARBA" id="ARBA00023125"/>
    </source>
</evidence>
<dbReference type="CDD" id="cd06171">
    <property type="entry name" value="Sigma70_r4"/>
    <property type="match status" value="1"/>
</dbReference>
<dbReference type="OrthoDB" id="1918609at2"/>
<dbReference type="Gene3D" id="1.10.1740.10">
    <property type="match status" value="1"/>
</dbReference>
<evidence type="ECO:0000256" key="2">
    <source>
        <dbReference type="ARBA" id="ARBA00023015"/>
    </source>
</evidence>
<evidence type="ECO:0000259" key="7">
    <source>
        <dbReference type="Pfam" id="PF08281"/>
    </source>
</evidence>
<dbReference type="InterPro" id="IPR039425">
    <property type="entry name" value="RNA_pol_sigma-70-like"/>
</dbReference>
<reference evidence="9" key="2">
    <citation type="submission" date="2020-02" db="EMBL/GenBank/DDBJ databases">
        <authorList>
            <person name="Littmann E."/>
            <person name="Sorbara M."/>
        </authorList>
    </citation>
    <scope>NUCLEOTIDE SEQUENCE</scope>
    <source>
        <strain evidence="9">MSK.17.11</strain>
        <strain evidence="8">MSK.17.38</strain>
    </source>
</reference>
<comment type="similarity">
    <text evidence="1">Belongs to the sigma-70 factor family. ECF subfamily.</text>
</comment>
<dbReference type="AlphaFoldDB" id="A0A850HL07"/>
<accession>A0A850HL07</accession>
<dbReference type="GO" id="GO:0006352">
    <property type="term" value="P:DNA-templated transcription initiation"/>
    <property type="evidence" value="ECO:0007669"/>
    <property type="project" value="InterPro"/>
</dbReference>
<comment type="caution">
    <text evidence="9">The sequence shown here is derived from an EMBL/GenBank/DDBJ whole genome shotgun (WGS) entry which is preliminary data.</text>
</comment>
<dbReference type="InterPro" id="IPR014284">
    <property type="entry name" value="RNA_pol_sigma-70_dom"/>
</dbReference>
<reference evidence="10 11" key="1">
    <citation type="journal article" date="2020" name="Cell Host Microbe">
        <title>Functional and Genomic Variation between Human-Derived Isolates of Lachnospiraceae Reveals Inter- and Intra-Species Diversity.</title>
        <authorList>
            <person name="Sorbara M.T."/>
            <person name="Littmann E.R."/>
            <person name="Fontana E."/>
            <person name="Moody T.U."/>
            <person name="Kohout C.E."/>
            <person name="Gjonbalaj M."/>
            <person name="Eaton V."/>
            <person name="Seok R."/>
            <person name="Leiner I.M."/>
            <person name="Pamer E.G."/>
        </authorList>
    </citation>
    <scope>NUCLEOTIDE SEQUENCE [LARGE SCALE GENOMIC DNA]</scope>
    <source>
        <strain evidence="9 10">MSK.17.11</strain>
        <strain evidence="8 11">MSK.17.38</strain>
    </source>
</reference>
<dbReference type="Gene3D" id="1.10.10.10">
    <property type="entry name" value="Winged helix-like DNA-binding domain superfamily/Winged helix DNA-binding domain"/>
    <property type="match status" value="1"/>
</dbReference>
<dbReference type="InterPro" id="IPR007627">
    <property type="entry name" value="RNA_pol_sigma70_r2"/>
</dbReference>
<dbReference type="GO" id="GO:0016987">
    <property type="term" value="F:sigma factor activity"/>
    <property type="evidence" value="ECO:0007669"/>
    <property type="project" value="UniProtKB-KW"/>
</dbReference>
<keyword evidence="3" id="KW-0731">Sigma factor</keyword>
<dbReference type="SUPFAM" id="SSF88946">
    <property type="entry name" value="Sigma2 domain of RNA polymerase sigma factors"/>
    <property type="match status" value="1"/>
</dbReference>
<dbReference type="SUPFAM" id="SSF88659">
    <property type="entry name" value="Sigma3 and sigma4 domains of RNA polymerase sigma factors"/>
    <property type="match status" value="1"/>
</dbReference>
<dbReference type="InterPro" id="IPR036388">
    <property type="entry name" value="WH-like_DNA-bd_sf"/>
</dbReference>
<gene>
    <name evidence="9" type="ORF">G5A66_07520</name>
    <name evidence="8" type="ORF">G5A75_07540</name>
</gene>
<keyword evidence="10" id="KW-1185">Reference proteome</keyword>
<dbReference type="EMBL" id="JAAITX010000004">
    <property type="protein sequence ID" value="NVH58497.1"/>
    <property type="molecule type" value="Genomic_DNA"/>
</dbReference>
<evidence type="ECO:0000256" key="3">
    <source>
        <dbReference type="ARBA" id="ARBA00023082"/>
    </source>
</evidence>
<dbReference type="PANTHER" id="PTHR43133:SF8">
    <property type="entry name" value="RNA POLYMERASE SIGMA FACTOR HI_1459-RELATED"/>
    <property type="match status" value="1"/>
</dbReference>
<dbReference type="NCBIfam" id="TIGR02937">
    <property type="entry name" value="sigma70-ECF"/>
    <property type="match status" value="1"/>
</dbReference>
<organism evidence="9 10">
    <name type="scientific">Dorea phocaeensis</name>
    <dbReference type="NCBI Taxonomy" id="2040291"/>
    <lineage>
        <taxon>Bacteria</taxon>
        <taxon>Bacillati</taxon>
        <taxon>Bacillota</taxon>
        <taxon>Clostridia</taxon>
        <taxon>Lachnospirales</taxon>
        <taxon>Lachnospiraceae</taxon>
        <taxon>Dorea</taxon>
    </lineage>
</organism>
<dbReference type="Pfam" id="PF04542">
    <property type="entry name" value="Sigma70_r2"/>
    <property type="match status" value="1"/>
</dbReference>
<feature type="domain" description="RNA polymerase sigma factor 70 region 4 type 2" evidence="7">
    <location>
        <begin position="116"/>
        <end position="167"/>
    </location>
</feature>
<feature type="domain" description="RNA polymerase sigma-70 region 2" evidence="6">
    <location>
        <begin position="22"/>
        <end position="87"/>
    </location>
</feature>
<dbReference type="RefSeq" id="WP_101695772.1">
    <property type="nucleotide sequence ID" value="NZ_JAAITX010000004.1"/>
</dbReference>
<evidence type="ECO:0000259" key="6">
    <source>
        <dbReference type="Pfam" id="PF04542"/>
    </source>
</evidence>
<evidence type="ECO:0000313" key="9">
    <source>
        <dbReference type="EMBL" id="NVH58497.1"/>
    </source>
</evidence>
<dbReference type="EMBL" id="JAAIUO010000004">
    <property type="protein sequence ID" value="NSK14723.1"/>
    <property type="molecule type" value="Genomic_DNA"/>
</dbReference>
<dbReference type="PANTHER" id="PTHR43133">
    <property type="entry name" value="RNA POLYMERASE ECF-TYPE SIGMA FACTO"/>
    <property type="match status" value="1"/>
</dbReference>
<evidence type="ECO:0000313" key="11">
    <source>
        <dbReference type="Proteomes" id="UP000701680"/>
    </source>
</evidence>
<dbReference type="GO" id="GO:0003677">
    <property type="term" value="F:DNA binding"/>
    <property type="evidence" value="ECO:0007669"/>
    <property type="project" value="UniProtKB-KW"/>
</dbReference>
<dbReference type="InterPro" id="IPR013325">
    <property type="entry name" value="RNA_pol_sigma_r2"/>
</dbReference>
<evidence type="ECO:0000256" key="5">
    <source>
        <dbReference type="ARBA" id="ARBA00023163"/>
    </source>
</evidence>
<keyword evidence="5" id="KW-0804">Transcription</keyword>
<keyword evidence="4" id="KW-0238">DNA-binding</keyword>
<keyword evidence="2" id="KW-0805">Transcription regulation</keyword>
<proteinExistence type="inferred from homology"/>
<evidence type="ECO:0000313" key="10">
    <source>
        <dbReference type="Proteomes" id="UP000528555"/>
    </source>
</evidence>
<dbReference type="InterPro" id="IPR013324">
    <property type="entry name" value="RNA_pol_sigma_r3/r4-like"/>
</dbReference>